<feature type="region of interest" description="Disordered" evidence="1">
    <location>
        <begin position="458"/>
        <end position="477"/>
    </location>
</feature>
<evidence type="ECO:0000256" key="1">
    <source>
        <dbReference type="SAM" id="MobiDB-lite"/>
    </source>
</evidence>
<feature type="compositionally biased region" description="Pro residues" evidence="1">
    <location>
        <begin position="650"/>
        <end position="660"/>
    </location>
</feature>
<feature type="compositionally biased region" description="Pro residues" evidence="1">
    <location>
        <begin position="501"/>
        <end position="513"/>
    </location>
</feature>
<dbReference type="Gene3D" id="3.90.176.10">
    <property type="entry name" value="Toxin ADP-ribosyltransferase, Chain A, domain 1"/>
    <property type="match status" value="1"/>
</dbReference>
<evidence type="ECO:0000313" key="2">
    <source>
        <dbReference type="EMBL" id="GAA3361861.1"/>
    </source>
</evidence>
<feature type="region of interest" description="Disordered" evidence="1">
    <location>
        <begin position="1"/>
        <end position="20"/>
    </location>
</feature>
<organism evidence="2 3">
    <name type="scientific">Saccharopolyspora gregorii</name>
    <dbReference type="NCBI Taxonomy" id="33914"/>
    <lineage>
        <taxon>Bacteria</taxon>
        <taxon>Bacillati</taxon>
        <taxon>Actinomycetota</taxon>
        <taxon>Actinomycetes</taxon>
        <taxon>Pseudonocardiales</taxon>
        <taxon>Pseudonocardiaceae</taxon>
        <taxon>Saccharopolyspora</taxon>
    </lineage>
</organism>
<reference evidence="3" key="1">
    <citation type="journal article" date="2019" name="Int. J. Syst. Evol. Microbiol.">
        <title>The Global Catalogue of Microorganisms (GCM) 10K type strain sequencing project: providing services to taxonomists for standard genome sequencing and annotation.</title>
        <authorList>
            <consortium name="The Broad Institute Genomics Platform"/>
            <consortium name="The Broad Institute Genome Sequencing Center for Infectious Disease"/>
            <person name="Wu L."/>
            <person name="Ma J."/>
        </authorList>
    </citation>
    <scope>NUCLEOTIDE SEQUENCE [LARGE SCALE GENOMIC DNA]</scope>
    <source>
        <strain evidence="3">JCM 9687</strain>
    </source>
</reference>
<dbReference type="EMBL" id="BAAAYK010000038">
    <property type="protein sequence ID" value="GAA3361861.1"/>
    <property type="molecule type" value="Genomic_DNA"/>
</dbReference>
<comment type="caution">
    <text evidence="2">The sequence shown here is derived from an EMBL/GenBank/DDBJ whole genome shotgun (WGS) entry which is preliminary data.</text>
</comment>
<protein>
    <recommendedName>
        <fullName evidence="4">ADP ribosyltransferase domain-containing protein</fullName>
    </recommendedName>
</protein>
<name>A0ABP6RW98_9PSEU</name>
<evidence type="ECO:0000313" key="3">
    <source>
        <dbReference type="Proteomes" id="UP001500483"/>
    </source>
</evidence>
<feature type="compositionally biased region" description="Low complexity" evidence="1">
    <location>
        <begin position="615"/>
        <end position="636"/>
    </location>
</feature>
<keyword evidence="3" id="KW-1185">Reference proteome</keyword>
<accession>A0ABP6RW98</accession>
<evidence type="ECO:0008006" key="4">
    <source>
        <dbReference type="Google" id="ProtNLM"/>
    </source>
</evidence>
<dbReference type="RefSeq" id="WP_344929504.1">
    <property type="nucleotide sequence ID" value="NZ_BAAAYK010000038.1"/>
</dbReference>
<proteinExistence type="predicted"/>
<gene>
    <name evidence="2" type="ORF">GCM10020366_47490</name>
</gene>
<feature type="compositionally biased region" description="Pro residues" evidence="1">
    <location>
        <begin position="557"/>
        <end position="567"/>
    </location>
</feature>
<feature type="region of interest" description="Disordered" evidence="1">
    <location>
        <begin position="493"/>
        <end position="669"/>
    </location>
</feature>
<dbReference type="Proteomes" id="UP001500483">
    <property type="component" value="Unassembled WGS sequence"/>
</dbReference>
<sequence length="917" mass="96453">MPALPPLTRRRRDEPNMPLTKHTVGNALVVCVERRMTTEAQEMALAVAPDAEHEMVVVDLPSGMPISTWDSVAALLPKRRRGVRLVVGGRSREATALAGQWLSERLGRTVVAPDGVIFRGTGGTLFVHSGKGSGWVRFRPGKAPEWEAKRFPRPLWDSSLVEAWPTSSVGVAEPVPGGVWIHPTVRDAAFSGHWERLASGMPCQPEVLTVVLGCPGAPALSLDDVVRFWRRLDTSVRDRVRFVQYGPVHLPEGDSLGQALADLLQTRVACYTGMPVGSPHAPEIYTMCPDGNLGWHAFAREIGYVPRGHAAHGEAPALLSHRAPFEGLEQLSPAVYWYTPDAVVEVVQSGLWVRPPQDAQNAVAVRAAPVDAEVNVLAFDATDERLAARMRMLAEDVLARLDPATRVRCRLVAASELGRDVARVTGAARGELGAGPGQAFAPSGALHEAPTDFLAPVAGAQPPEVASPPPPAGLSTVSVPAPDFVAASAMTGRSGGGLAPAPIPGVGPGPVPGPAFGDPGEGASAREIPAPAPVPAPALNHAPAPVPAPVPETGAPNPVPGPVPVPEPATAAPVSTAQSDAPGPAVGTPLRTPGGAEPVSAMPIRLESSPAPGVETPGGPEPAATTEAPESVAESAPEPPAPDTARSTPPAKPRAQPVPEPNASALLPAQGITEERAWLRRTLSREFDAMAHSVSRILSEHPGFQGDPRSSADVLTDTVAVRLYLNARGEAIDSSLRTAANGPHVPFARCVVSGLSKLPSHRGATVFSGTPTPGQWELYRQRRLVTEWGFTHALTEPSADHDGEIDVLVWSMTARRTKLLEPDDADRADNRVVFVPGTSFKVLETVEPADGTRGRILMRELASSEVDEQGRVAERASLDELASTSLRRCVERWANARPSGAVGESARGRFGALPGLV</sequence>